<reference evidence="1 2" key="1">
    <citation type="submission" date="2014-11" db="EMBL/GenBank/DDBJ databases">
        <title>Complete genome sequence of Pseudomonas putida S12 including megaplasmid pTTS12.</title>
        <authorList>
            <person name="Kuepper J."/>
            <person name="Ruijssenaars H.J."/>
            <person name="Blank L.M."/>
            <person name="de Winde J.H."/>
            <person name="Wierckx N."/>
        </authorList>
    </citation>
    <scope>NUCLEOTIDE SEQUENCE [LARGE SCALE GENOMIC DNA]</scope>
    <source>
        <strain evidence="1 2">S12</strain>
    </source>
</reference>
<gene>
    <name evidence="1" type="ORF">RPPX_19635</name>
</gene>
<dbReference type="AlphaFoldDB" id="A0AA34WSM6"/>
<reference evidence="1 2" key="2">
    <citation type="submission" date="2014-11" db="EMBL/GenBank/DDBJ databases">
        <title>Draft genome sequence of the solvent-tolerant Pseudomonas putida S12 including megaplasmid pTTS12.</title>
        <authorList>
            <person name="Wierckx N."/>
            <person name="Nijkamp J."/>
            <person name="Ballerstedt H."/>
            <person name="Siezen R.J."/>
            <person name="Wels M."/>
            <person name="de Ridder D."/>
            <person name="de Winde J.H."/>
            <person name="Ruijssenaars H.J."/>
        </authorList>
    </citation>
    <scope>NUCLEOTIDE SEQUENCE [LARGE SCALE GENOMIC DNA]</scope>
    <source>
        <strain evidence="1 2">S12</strain>
    </source>
</reference>
<sequence length="116" mass="12714">MDANRGAKDARPWDTGRPLNQIAALASWVTPTTRDWKDTPGMTAQRDGTDRVDQLPRQAYLCGWPTPLATDGDKADATLPVVLKRIEQMGHMAAFMRAECSAEHICTPPGIDLSSH</sequence>
<proteinExistence type="predicted"/>
<dbReference type="EMBL" id="CP009974">
    <property type="protein sequence ID" value="AJA15468.1"/>
    <property type="molecule type" value="Genomic_DNA"/>
</dbReference>
<dbReference type="Proteomes" id="UP000017753">
    <property type="component" value="Chromosome"/>
</dbReference>
<accession>A0AA34WSM6</accession>
<evidence type="ECO:0000313" key="2">
    <source>
        <dbReference type="Proteomes" id="UP000017753"/>
    </source>
</evidence>
<name>A0AA34WSM6_PSEPU</name>
<evidence type="ECO:0000313" key="1">
    <source>
        <dbReference type="EMBL" id="AJA15468.1"/>
    </source>
</evidence>
<organism evidence="1 2">
    <name type="scientific">Pseudomonas putida S12</name>
    <dbReference type="NCBI Taxonomy" id="1215087"/>
    <lineage>
        <taxon>Bacteria</taxon>
        <taxon>Pseudomonadati</taxon>
        <taxon>Pseudomonadota</taxon>
        <taxon>Gammaproteobacteria</taxon>
        <taxon>Pseudomonadales</taxon>
        <taxon>Pseudomonadaceae</taxon>
        <taxon>Pseudomonas</taxon>
    </lineage>
</organism>
<protein>
    <submittedName>
        <fullName evidence="1">Uncharacterized protein</fullName>
    </submittedName>
</protein>